<dbReference type="EMBL" id="JADFTS010000009">
    <property type="protein sequence ID" value="KAF9589089.1"/>
    <property type="molecule type" value="Genomic_DNA"/>
</dbReference>
<dbReference type="Proteomes" id="UP000631114">
    <property type="component" value="Unassembled WGS sequence"/>
</dbReference>
<comment type="caution">
    <text evidence="1">The sequence shown here is derived from an EMBL/GenBank/DDBJ whole genome shotgun (WGS) entry which is preliminary data.</text>
</comment>
<gene>
    <name evidence="1" type="ORF">IFM89_018820</name>
</gene>
<protein>
    <submittedName>
        <fullName evidence="1">Uncharacterized protein</fullName>
    </submittedName>
</protein>
<dbReference type="AlphaFoldDB" id="A0A835LEP6"/>
<accession>A0A835LEP6</accession>
<evidence type="ECO:0000313" key="1">
    <source>
        <dbReference type="EMBL" id="KAF9589089.1"/>
    </source>
</evidence>
<sequence length="93" mass="9907">MVRVIDLLSRLWAFSGGRGADRENAHGAKFGAWGALLGGCGIHGNIEVGELVGKHLVNIQPHHSGIESREISESDQSCELIQTAAHVDSGYLC</sequence>
<keyword evidence="2" id="KW-1185">Reference proteome</keyword>
<proteinExistence type="predicted"/>
<name>A0A835LEP6_9MAGN</name>
<dbReference type="OrthoDB" id="185373at2759"/>
<evidence type="ECO:0000313" key="2">
    <source>
        <dbReference type="Proteomes" id="UP000631114"/>
    </source>
</evidence>
<reference evidence="1 2" key="1">
    <citation type="submission" date="2020-10" db="EMBL/GenBank/DDBJ databases">
        <title>The Coptis chinensis genome and diversification of protoberbering-type alkaloids.</title>
        <authorList>
            <person name="Wang B."/>
            <person name="Shu S."/>
            <person name="Song C."/>
            <person name="Liu Y."/>
        </authorList>
    </citation>
    <scope>NUCLEOTIDE SEQUENCE [LARGE SCALE GENOMIC DNA]</scope>
    <source>
        <strain evidence="1">HL-2020</strain>
        <tissue evidence="1">Leaf</tissue>
    </source>
</reference>
<organism evidence="1 2">
    <name type="scientific">Coptis chinensis</name>
    <dbReference type="NCBI Taxonomy" id="261450"/>
    <lineage>
        <taxon>Eukaryota</taxon>
        <taxon>Viridiplantae</taxon>
        <taxon>Streptophyta</taxon>
        <taxon>Embryophyta</taxon>
        <taxon>Tracheophyta</taxon>
        <taxon>Spermatophyta</taxon>
        <taxon>Magnoliopsida</taxon>
        <taxon>Ranunculales</taxon>
        <taxon>Ranunculaceae</taxon>
        <taxon>Coptidoideae</taxon>
        <taxon>Coptis</taxon>
    </lineage>
</organism>